<dbReference type="EMBL" id="AP017313">
    <property type="protein sequence ID" value="BAU55799.1"/>
    <property type="molecule type" value="Genomic_DNA"/>
</dbReference>
<keyword evidence="2" id="KW-1185">Reference proteome</keyword>
<dbReference type="Proteomes" id="UP000218263">
    <property type="component" value="Chromosome"/>
</dbReference>
<dbReference type="RefSeq" id="WP_096354257.1">
    <property type="nucleotide sequence ID" value="NZ_AP017313.1"/>
</dbReference>
<dbReference type="Pfam" id="PF20589">
    <property type="entry name" value="DUF6790"/>
    <property type="match status" value="1"/>
</dbReference>
<sequence length="165" mass="18167">MKKETANKGFSKGYFAVIMLLMLLLPIISIAIDTYYNPDMALMALTGKWFVFWAIGVRLFTAGLRQAAKPAFTAQHIFHINDAGSQVIVRELGFANVCMGLIGILSILLPGWCPAAAFVGGLYMGIAGVHHIIKKPAGANEVIAMVSDLFIFLVMAIYLYWYFVK</sequence>
<evidence type="ECO:0000313" key="1">
    <source>
        <dbReference type="EMBL" id="BAU55799.1"/>
    </source>
</evidence>
<evidence type="ECO:0000313" key="2">
    <source>
        <dbReference type="Proteomes" id="UP000218263"/>
    </source>
</evidence>
<name>A0A0X8X538_9SPHI</name>
<protein>
    <submittedName>
        <fullName evidence="1">Uncharacterized protein</fullName>
    </submittedName>
</protein>
<dbReference type="InterPro" id="IPR046740">
    <property type="entry name" value="DUF6790"/>
</dbReference>
<dbReference type="OrthoDB" id="5072157at2"/>
<accession>A0A0X8X538</accession>
<proteinExistence type="predicted"/>
<reference evidence="1 2" key="1">
    <citation type="submission" date="2015-12" db="EMBL/GenBank/DDBJ databases">
        <title>Genome sequence of Mucilaginibacter gotjawali.</title>
        <authorList>
            <person name="Lee J.S."/>
            <person name="Lee K.C."/>
            <person name="Kim K.K."/>
            <person name="Lee B.W."/>
        </authorList>
    </citation>
    <scope>NUCLEOTIDE SEQUENCE [LARGE SCALE GENOMIC DNA]</scope>
    <source>
        <strain evidence="1 2">SA3-7</strain>
    </source>
</reference>
<gene>
    <name evidence="1" type="ORF">MgSA37_03991</name>
</gene>
<dbReference type="AlphaFoldDB" id="A0A0X8X538"/>
<organism evidence="1 2">
    <name type="scientific">Mucilaginibacter gotjawali</name>
    <dbReference type="NCBI Taxonomy" id="1550579"/>
    <lineage>
        <taxon>Bacteria</taxon>
        <taxon>Pseudomonadati</taxon>
        <taxon>Bacteroidota</taxon>
        <taxon>Sphingobacteriia</taxon>
        <taxon>Sphingobacteriales</taxon>
        <taxon>Sphingobacteriaceae</taxon>
        <taxon>Mucilaginibacter</taxon>
    </lineage>
</organism>
<dbReference type="KEGG" id="mgot:MgSA37_03991"/>